<dbReference type="AlphaFoldDB" id="A0A7W4W0I6"/>
<dbReference type="PANTHER" id="PTHR42771">
    <property type="entry name" value="IRON(3+)-HYDROXAMATE IMPORT ATP-BINDING PROTEIN FHUC"/>
    <property type="match status" value="1"/>
</dbReference>
<dbReference type="GO" id="GO:0016887">
    <property type="term" value="F:ATP hydrolysis activity"/>
    <property type="evidence" value="ECO:0007669"/>
    <property type="project" value="InterPro"/>
</dbReference>
<evidence type="ECO:0000256" key="8">
    <source>
        <dbReference type="ARBA" id="ARBA00023065"/>
    </source>
</evidence>
<dbReference type="Proteomes" id="UP000589626">
    <property type="component" value="Unassembled WGS sequence"/>
</dbReference>
<organism evidence="11 12">
    <name type="scientific">Nocardioides soli</name>
    <dbReference type="NCBI Taxonomy" id="1036020"/>
    <lineage>
        <taxon>Bacteria</taxon>
        <taxon>Bacillati</taxon>
        <taxon>Actinomycetota</taxon>
        <taxon>Actinomycetes</taxon>
        <taxon>Propionibacteriales</taxon>
        <taxon>Nocardioidaceae</taxon>
        <taxon>Nocardioides</taxon>
    </lineage>
</organism>
<keyword evidence="4" id="KW-0410">Iron transport</keyword>
<dbReference type="GO" id="GO:0005886">
    <property type="term" value="C:plasma membrane"/>
    <property type="evidence" value="ECO:0007669"/>
    <property type="project" value="UniProtKB-SubCell"/>
</dbReference>
<accession>A0A7W4W0I6</accession>
<comment type="caution">
    <text evidence="11">The sequence shown here is derived from an EMBL/GenBank/DDBJ whole genome shotgun (WGS) entry which is preliminary data.</text>
</comment>
<evidence type="ECO:0000256" key="1">
    <source>
        <dbReference type="ARBA" id="ARBA00004202"/>
    </source>
</evidence>
<dbReference type="SUPFAM" id="SSF52540">
    <property type="entry name" value="P-loop containing nucleoside triphosphate hydrolases"/>
    <property type="match status" value="1"/>
</dbReference>
<dbReference type="CDD" id="cd03214">
    <property type="entry name" value="ABC_Iron-Siderophores_B12_Hemin"/>
    <property type="match status" value="1"/>
</dbReference>
<dbReference type="InterPro" id="IPR051535">
    <property type="entry name" value="Siderophore_ABC-ATPase"/>
</dbReference>
<protein>
    <submittedName>
        <fullName evidence="11">Iron complex transport system ATP-binding protein</fullName>
    </submittedName>
</protein>
<dbReference type="Gene3D" id="3.40.50.300">
    <property type="entry name" value="P-loop containing nucleotide triphosphate hydrolases"/>
    <property type="match status" value="1"/>
</dbReference>
<evidence type="ECO:0000259" key="10">
    <source>
        <dbReference type="PROSITE" id="PS50893"/>
    </source>
</evidence>
<dbReference type="EMBL" id="JACHWR010000005">
    <property type="protein sequence ID" value="MBB3045159.1"/>
    <property type="molecule type" value="Genomic_DNA"/>
</dbReference>
<sequence length="256" mass="27881">MTGLVAHDLTLGYGERVVSTGLSLAVPPGRLTAVIGPNACGKSTLLRALVRLQEPRAGRVELDGVDLRRLRPREVARRIGFLPQRMVAPEGISVTHLVRRGRYPHRDWRLTWTDVDEAAVTRALLDTGVEDLASRRIEELSGGQAQRVWLAMVLAQETELLLLDEPTTFLDLAHQYDLLRLLARLRDAGRTVVVVLHDVNQAARFADHLVAMQAGRVVAAGAPAEVVTADLVEQVFGLACEVVPDPVAGSPMVVAH</sequence>
<keyword evidence="8" id="KW-0406">Ion transport</keyword>
<dbReference type="SMART" id="SM00382">
    <property type="entry name" value="AAA"/>
    <property type="match status" value="1"/>
</dbReference>
<dbReference type="RefSeq" id="WP_183595164.1">
    <property type="nucleotide sequence ID" value="NZ_JACHWR010000005.1"/>
</dbReference>
<keyword evidence="9" id="KW-0472">Membrane</keyword>
<dbReference type="PANTHER" id="PTHR42771:SF2">
    <property type="entry name" value="IRON(3+)-HYDROXAMATE IMPORT ATP-BINDING PROTEIN FHUC"/>
    <property type="match status" value="1"/>
</dbReference>
<keyword evidence="3" id="KW-1003">Cell membrane</keyword>
<reference evidence="11 12" key="1">
    <citation type="submission" date="2020-08" db="EMBL/GenBank/DDBJ databases">
        <title>Sequencing the genomes of 1000 actinobacteria strains.</title>
        <authorList>
            <person name="Klenk H.-P."/>
        </authorList>
    </citation>
    <scope>NUCLEOTIDE SEQUENCE [LARGE SCALE GENOMIC DNA]</scope>
    <source>
        <strain evidence="11 12">DSM 105498</strain>
    </source>
</reference>
<dbReference type="PROSITE" id="PS50893">
    <property type="entry name" value="ABC_TRANSPORTER_2"/>
    <property type="match status" value="1"/>
</dbReference>
<dbReference type="GO" id="GO:0006826">
    <property type="term" value="P:iron ion transport"/>
    <property type="evidence" value="ECO:0007669"/>
    <property type="project" value="UniProtKB-KW"/>
</dbReference>
<evidence type="ECO:0000256" key="7">
    <source>
        <dbReference type="ARBA" id="ARBA00023004"/>
    </source>
</evidence>
<dbReference type="InterPro" id="IPR017871">
    <property type="entry name" value="ABC_transporter-like_CS"/>
</dbReference>
<dbReference type="InterPro" id="IPR027417">
    <property type="entry name" value="P-loop_NTPase"/>
</dbReference>
<evidence type="ECO:0000313" key="12">
    <source>
        <dbReference type="Proteomes" id="UP000589626"/>
    </source>
</evidence>
<keyword evidence="7" id="KW-0408">Iron</keyword>
<dbReference type="InterPro" id="IPR003439">
    <property type="entry name" value="ABC_transporter-like_ATP-bd"/>
</dbReference>
<evidence type="ECO:0000256" key="4">
    <source>
        <dbReference type="ARBA" id="ARBA00022496"/>
    </source>
</evidence>
<gene>
    <name evidence="11" type="ORF">FHU40_005012</name>
</gene>
<evidence type="ECO:0000256" key="9">
    <source>
        <dbReference type="ARBA" id="ARBA00023136"/>
    </source>
</evidence>
<keyword evidence="5" id="KW-0547">Nucleotide-binding</keyword>
<evidence type="ECO:0000256" key="2">
    <source>
        <dbReference type="ARBA" id="ARBA00022448"/>
    </source>
</evidence>
<keyword evidence="6 11" id="KW-0067">ATP-binding</keyword>
<dbReference type="PROSITE" id="PS00211">
    <property type="entry name" value="ABC_TRANSPORTER_1"/>
    <property type="match status" value="1"/>
</dbReference>
<keyword evidence="12" id="KW-1185">Reference proteome</keyword>
<evidence type="ECO:0000256" key="3">
    <source>
        <dbReference type="ARBA" id="ARBA00022475"/>
    </source>
</evidence>
<evidence type="ECO:0000256" key="6">
    <source>
        <dbReference type="ARBA" id="ARBA00022840"/>
    </source>
</evidence>
<name>A0A7W4W0I6_9ACTN</name>
<keyword evidence="2" id="KW-0813">Transport</keyword>
<dbReference type="FunFam" id="3.40.50.300:FF:000134">
    <property type="entry name" value="Iron-enterobactin ABC transporter ATP-binding protein"/>
    <property type="match status" value="1"/>
</dbReference>
<dbReference type="GO" id="GO:0005524">
    <property type="term" value="F:ATP binding"/>
    <property type="evidence" value="ECO:0007669"/>
    <property type="project" value="UniProtKB-KW"/>
</dbReference>
<dbReference type="Pfam" id="PF00005">
    <property type="entry name" value="ABC_tran"/>
    <property type="match status" value="1"/>
</dbReference>
<proteinExistence type="predicted"/>
<comment type="subcellular location">
    <subcellularLocation>
        <location evidence="1">Cell membrane</location>
        <topology evidence="1">Peripheral membrane protein</topology>
    </subcellularLocation>
</comment>
<feature type="domain" description="ABC transporter" evidence="10">
    <location>
        <begin position="4"/>
        <end position="239"/>
    </location>
</feature>
<evidence type="ECO:0000313" key="11">
    <source>
        <dbReference type="EMBL" id="MBB3045159.1"/>
    </source>
</evidence>
<dbReference type="InterPro" id="IPR003593">
    <property type="entry name" value="AAA+_ATPase"/>
</dbReference>
<evidence type="ECO:0000256" key="5">
    <source>
        <dbReference type="ARBA" id="ARBA00022741"/>
    </source>
</evidence>